<proteinExistence type="predicted"/>
<evidence type="ECO:0000313" key="1">
    <source>
        <dbReference type="EMBL" id="GEB46100.1"/>
    </source>
</evidence>
<dbReference type="Proteomes" id="UP000319525">
    <property type="component" value="Unassembled WGS sequence"/>
</dbReference>
<dbReference type="RefSeq" id="WP_246078241.1">
    <property type="nucleotide sequence ID" value="NZ_BJML01000006.1"/>
</dbReference>
<dbReference type="EMBL" id="BJML01000006">
    <property type="protein sequence ID" value="GEB46100.1"/>
    <property type="molecule type" value="Genomic_DNA"/>
</dbReference>
<sequence length="75" mass="8215">MAIEQNRARCDGYIISDYRACMASARNSDSMAYLCSSPDGDIGMNNDAQAVVPQANTLADPTFRGQRVVEKQKVQ</sequence>
<gene>
    <name evidence="1" type="ORF">MTE01_20450</name>
</gene>
<accession>A0A4Y3QPR2</accession>
<dbReference type="AlphaFoldDB" id="A0A4Y3QPR2"/>
<comment type="caution">
    <text evidence="1">The sequence shown here is derived from an EMBL/GenBank/DDBJ whole genome shotgun (WGS) entry which is preliminary data.</text>
</comment>
<organism evidence="1 2">
    <name type="scientific">Microbacterium testaceum</name>
    <name type="common">Aureobacterium testaceum</name>
    <name type="synonym">Brevibacterium testaceum</name>
    <dbReference type="NCBI Taxonomy" id="2033"/>
    <lineage>
        <taxon>Bacteria</taxon>
        <taxon>Bacillati</taxon>
        <taxon>Actinomycetota</taxon>
        <taxon>Actinomycetes</taxon>
        <taxon>Micrococcales</taxon>
        <taxon>Microbacteriaceae</taxon>
        <taxon>Microbacterium</taxon>
    </lineage>
</organism>
<name>A0A4Y3QPR2_MICTE</name>
<dbReference type="GeneID" id="71840445"/>
<protein>
    <submittedName>
        <fullName evidence="1">Uncharacterized protein</fullName>
    </submittedName>
</protein>
<evidence type="ECO:0000313" key="2">
    <source>
        <dbReference type="Proteomes" id="UP000319525"/>
    </source>
</evidence>
<reference evidence="1 2" key="1">
    <citation type="submission" date="2019-06" db="EMBL/GenBank/DDBJ databases">
        <title>Whole genome shotgun sequence of Microbacterium testaceum NBRC 12675.</title>
        <authorList>
            <person name="Hosoyama A."/>
            <person name="Uohara A."/>
            <person name="Ohji S."/>
            <person name="Ichikawa N."/>
        </authorList>
    </citation>
    <scope>NUCLEOTIDE SEQUENCE [LARGE SCALE GENOMIC DNA]</scope>
    <source>
        <strain evidence="1 2">NBRC 12675</strain>
    </source>
</reference>